<sequence length="240" mass="26516">MAGALHRLLSNKENELATVRCQLKELSHSHTHTLVILHERNRDVERLNSIITSLRDQAISRDMELASTQQALHASEADHELIAAKHQSQVHVLEAQVADLHAQLEREEAHRWALRVVHVFCAMMVDNSSCTAFLAHTYQTRASWALSNMAAALWFHRQLCLLIQALSYGGLVNRTRALAAAPLFHSLLFFHADVYAHGRSFKNGGRILAAASCFHAVPSLHVFLAQPAGGPSARSTAACT</sequence>
<evidence type="ECO:0000256" key="1">
    <source>
        <dbReference type="SAM" id="Coils"/>
    </source>
</evidence>
<keyword evidence="1" id="KW-0175">Coiled coil</keyword>
<reference evidence="2" key="1">
    <citation type="submission" date="2017-08" db="EMBL/GenBank/DDBJ databases">
        <authorList>
            <person name="Polle J.E."/>
            <person name="Barry K."/>
            <person name="Cushman J."/>
            <person name="Schmutz J."/>
            <person name="Tran D."/>
            <person name="Hathwaick L.T."/>
            <person name="Yim W.C."/>
            <person name="Jenkins J."/>
            <person name="Mckie-Krisberg Z.M."/>
            <person name="Prochnik S."/>
            <person name="Lindquist E."/>
            <person name="Dockter R.B."/>
            <person name="Adam C."/>
            <person name="Molina H."/>
            <person name="Bunkerborg J."/>
            <person name="Jin E."/>
            <person name="Buchheim M."/>
            <person name="Magnuson J."/>
        </authorList>
    </citation>
    <scope>NUCLEOTIDE SEQUENCE</scope>
    <source>
        <strain evidence="2">CCAP 19/18</strain>
    </source>
</reference>
<protein>
    <submittedName>
        <fullName evidence="2">Uncharacterized protein</fullName>
    </submittedName>
</protein>
<dbReference type="EMBL" id="MU069851">
    <property type="protein sequence ID" value="KAF5832761.1"/>
    <property type="molecule type" value="Genomic_DNA"/>
</dbReference>
<keyword evidence="3" id="KW-1185">Reference proteome</keyword>
<feature type="coiled-coil region" evidence="1">
    <location>
        <begin position="83"/>
        <end position="110"/>
    </location>
</feature>
<dbReference type="Proteomes" id="UP000815325">
    <property type="component" value="Unassembled WGS sequence"/>
</dbReference>
<organism evidence="2 3">
    <name type="scientific">Dunaliella salina</name>
    <name type="common">Green alga</name>
    <name type="synonym">Protococcus salinus</name>
    <dbReference type="NCBI Taxonomy" id="3046"/>
    <lineage>
        <taxon>Eukaryota</taxon>
        <taxon>Viridiplantae</taxon>
        <taxon>Chlorophyta</taxon>
        <taxon>core chlorophytes</taxon>
        <taxon>Chlorophyceae</taxon>
        <taxon>CS clade</taxon>
        <taxon>Chlamydomonadales</taxon>
        <taxon>Dunaliellaceae</taxon>
        <taxon>Dunaliella</taxon>
    </lineage>
</organism>
<evidence type="ECO:0000313" key="2">
    <source>
        <dbReference type="EMBL" id="KAF5832761.1"/>
    </source>
</evidence>
<gene>
    <name evidence="2" type="ORF">DUNSADRAFT_11248</name>
</gene>
<proteinExistence type="predicted"/>
<accession>A0ABQ7GDS5</accession>
<comment type="caution">
    <text evidence="2">The sequence shown here is derived from an EMBL/GenBank/DDBJ whole genome shotgun (WGS) entry which is preliminary data.</text>
</comment>
<evidence type="ECO:0000313" key="3">
    <source>
        <dbReference type="Proteomes" id="UP000815325"/>
    </source>
</evidence>
<name>A0ABQ7GDS5_DUNSA</name>